<dbReference type="Pfam" id="PF08706">
    <property type="entry name" value="D5_N"/>
    <property type="match status" value="1"/>
</dbReference>
<dbReference type="InterPro" id="IPR045455">
    <property type="entry name" value="NrS-1_pol-like_helicase"/>
</dbReference>
<proteinExistence type="predicted"/>
<keyword evidence="5" id="KW-0347">Helicase</keyword>
<dbReference type="InterPro" id="IPR051620">
    <property type="entry name" value="ORF904-like_C"/>
</dbReference>
<accession>A0AAU8AUU8</accession>
<dbReference type="PANTHER" id="PTHR35372:SF2">
    <property type="entry name" value="SF3 HELICASE DOMAIN-CONTAINING PROTEIN"/>
    <property type="match status" value="1"/>
</dbReference>
<evidence type="ECO:0000256" key="1">
    <source>
        <dbReference type="ARBA" id="ARBA00022741"/>
    </source>
</evidence>
<name>A0AAU8AUU8_9CAUD</name>
<dbReference type="PROSITE" id="PS51206">
    <property type="entry name" value="SF3_HELICASE_1"/>
    <property type="match status" value="1"/>
</dbReference>
<dbReference type="EMBL" id="PP511379">
    <property type="protein sequence ID" value="XCD03719.1"/>
    <property type="molecule type" value="Genomic_DNA"/>
</dbReference>
<evidence type="ECO:0000256" key="2">
    <source>
        <dbReference type="ARBA" id="ARBA00022801"/>
    </source>
</evidence>
<reference evidence="5" key="1">
    <citation type="submission" date="2024-03" db="EMBL/GenBank/DDBJ databases">
        <title>Diverse circular DNA viruses in blood, oral, and fecal samples of captive lemurs.</title>
        <authorList>
            <person name="Paietta E.N."/>
            <person name="Kraberger S."/>
            <person name="Lund M.C."/>
            <person name="Custer J.M."/>
            <person name="Vargas K.M."/>
            <person name="Ehmke E.E."/>
            <person name="Yoder A.D."/>
            <person name="Varsani A."/>
        </authorList>
    </citation>
    <scope>NUCLEOTIDE SEQUENCE</scope>
    <source>
        <strain evidence="5">Duke_21_1</strain>
    </source>
</reference>
<sequence length="601" mass="69955">MAQNNYIDRMAKSLYTDMKGERLDKGLEEKRPSDRIGVFQELLIEAIRDSTLCCFNGMPYYYNSRIYVPFGKGTWDAFNSLILRVADKCGLPPGDKTKLEGVKKVCRGEVALKPLEVDSSIIVLKNGVLDLNDDMPQLRKFNKKYKQTTQLDFDYNPDEQPYLWTDVFLDAVLDEQSQRVLQEFMGAIFIDRCKVKLEKMLILYGAGSNGKSVIQQTLIGLLGEDNVKTLAISDLISGAERKQNIASINGKRLNYCSEMQTKEFGANADALKALISGEPFEVRLVYINNFTARNIPLLMANANRIPYMKDTSHGLSRRLIILPFERVIEEEKQDRQLAKKLKAEYPAILNWMLQGRRRLIDNHYQFSETRRLKEIVADAQAEGSSVLQFMKAKDYSRGIIDVEYDIRWLKAEQLYFAYGKWCVENEIVAESQKKFSQTLKEYGYNYRRASAGSLFGVYQLNPRPIKEEYKKKNENNQVEGMDNLAHWCGVSRQTVEKMVRNNLLEGCYTKEGRRYWFDLTKSKVAIRRFLRKDKRYDDGRVPRDLKAERRSFNKYMSDIGEPFRKYDKPDPHAMGIIYVVDEFNYQLDKDNYEEFIKFKDK</sequence>
<dbReference type="Gene3D" id="3.40.50.300">
    <property type="entry name" value="P-loop containing nucleotide triphosphate hydrolases"/>
    <property type="match status" value="1"/>
</dbReference>
<keyword evidence="2" id="KW-0378">Hydrolase</keyword>
<dbReference type="SUPFAM" id="SSF52540">
    <property type="entry name" value="P-loop containing nucleoside triphosphate hydrolases"/>
    <property type="match status" value="1"/>
</dbReference>
<dbReference type="Pfam" id="PF19263">
    <property type="entry name" value="DUF5906"/>
    <property type="match status" value="1"/>
</dbReference>
<evidence type="ECO:0000256" key="3">
    <source>
        <dbReference type="ARBA" id="ARBA00022840"/>
    </source>
</evidence>
<evidence type="ECO:0000313" key="5">
    <source>
        <dbReference type="EMBL" id="XCD03719.1"/>
    </source>
</evidence>
<dbReference type="NCBIfam" id="TIGR01613">
    <property type="entry name" value="primase_Cterm"/>
    <property type="match status" value="1"/>
</dbReference>
<evidence type="ECO:0000259" key="4">
    <source>
        <dbReference type="PROSITE" id="PS51206"/>
    </source>
</evidence>
<dbReference type="InterPro" id="IPR027417">
    <property type="entry name" value="P-loop_NTPase"/>
</dbReference>
<dbReference type="InterPro" id="IPR014818">
    <property type="entry name" value="Phage/plasmid_primase_P4_C"/>
</dbReference>
<dbReference type="InterPro" id="IPR014015">
    <property type="entry name" value="Helicase_SF3_DNA-vir"/>
</dbReference>
<dbReference type="GO" id="GO:0016787">
    <property type="term" value="F:hydrolase activity"/>
    <property type="evidence" value="ECO:0007669"/>
    <property type="project" value="UniProtKB-KW"/>
</dbReference>
<dbReference type="GO" id="GO:0005524">
    <property type="term" value="F:ATP binding"/>
    <property type="evidence" value="ECO:0007669"/>
    <property type="project" value="UniProtKB-KW"/>
</dbReference>
<keyword evidence="3" id="KW-0067">ATP-binding</keyword>
<organism evidence="5">
    <name type="scientific">Dulem virus 40</name>
    <dbReference type="NCBI Taxonomy" id="3145758"/>
    <lineage>
        <taxon>Viruses</taxon>
        <taxon>Duplodnaviria</taxon>
        <taxon>Heunggongvirae</taxon>
        <taxon>Uroviricota</taxon>
        <taxon>Caudoviricetes</taxon>
    </lineage>
</organism>
<feature type="domain" description="SF3 helicase" evidence="4">
    <location>
        <begin position="176"/>
        <end position="337"/>
    </location>
</feature>
<dbReference type="PANTHER" id="PTHR35372">
    <property type="entry name" value="ATP BINDING PROTEIN-RELATED"/>
    <property type="match status" value="1"/>
</dbReference>
<dbReference type="InterPro" id="IPR006500">
    <property type="entry name" value="Helicase_put_C_phage/plasmid"/>
</dbReference>
<protein>
    <submittedName>
        <fullName evidence="5">Viral dsDNA helicase</fullName>
    </submittedName>
</protein>
<keyword evidence="1" id="KW-0547">Nucleotide-binding</keyword>
<dbReference type="GO" id="GO:0004386">
    <property type="term" value="F:helicase activity"/>
    <property type="evidence" value="ECO:0007669"/>
    <property type="project" value="UniProtKB-KW"/>
</dbReference>